<dbReference type="InterPro" id="IPR035940">
    <property type="entry name" value="CAP_sf"/>
</dbReference>
<protein>
    <recommendedName>
        <fullName evidence="3">SCP domain-containing protein</fullName>
    </recommendedName>
</protein>
<keyword evidence="2" id="KW-1185">Reference proteome</keyword>
<evidence type="ECO:0008006" key="3">
    <source>
        <dbReference type="Google" id="ProtNLM"/>
    </source>
</evidence>
<dbReference type="Gene3D" id="3.40.33.10">
    <property type="entry name" value="CAP"/>
    <property type="match status" value="1"/>
</dbReference>
<dbReference type="EMBL" id="CAJPVI010000033">
    <property type="protein sequence ID" value="CAG2155467.1"/>
    <property type="molecule type" value="Genomic_DNA"/>
</dbReference>
<comment type="caution">
    <text evidence="1">The sequence shown here is derived from an EMBL/GenBank/DDBJ whole genome shotgun (WGS) entry which is preliminary data.</text>
</comment>
<evidence type="ECO:0000313" key="2">
    <source>
        <dbReference type="Proteomes" id="UP000672657"/>
    </source>
</evidence>
<reference evidence="1 2" key="1">
    <citation type="submission" date="2021-03" db="EMBL/GenBank/DDBJ databases">
        <authorList>
            <person name="Peeters C."/>
        </authorList>
    </citation>
    <scope>NUCLEOTIDE SEQUENCE [LARGE SCALE GENOMIC DNA]</scope>
    <source>
        <strain evidence="1 2">LMG 26411</strain>
    </source>
</reference>
<evidence type="ECO:0000313" key="1">
    <source>
        <dbReference type="EMBL" id="CAG2155467.1"/>
    </source>
</evidence>
<dbReference type="Proteomes" id="UP000672657">
    <property type="component" value="Unassembled WGS sequence"/>
</dbReference>
<gene>
    <name evidence="1" type="ORF">LMG26411_04953</name>
</gene>
<sequence>MGVGALRQDPTLDAAAENHLGYMQANGIVAHTEVRGAKGYTHDDPYQQVIAAGGSNKQWVGQMAYRGEMGACLRSLANSIYHLQGITGNQETVGIAMRDDYCVANFAVVTAITDGGYGLAQWGGQQLATSASAYFPSDSAVVPGTFVPGNEIPNPAPDLETAGPPIMFRVNVETAADVLTVETFELRDRRDEPVPARILVSSDSKPGSAVVATEDARIFRGVAFLLPTKPVPAGTYTASFIGARNGVPIAKSWSFSAY</sequence>
<name>A0ABN7Q399_9BURK</name>
<accession>A0ABN7Q399</accession>
<organism evidence="1 2">
    <name type="scientific">Cupriavidus numazuensis</name>
    <dbReference type="NCBI Taxonomy" id="221992"/>
    <lineage>
        <taxon>Bacteria</taxon>
        <taxon>Pseudomonadati</taxon>
        <taxon>Pseudomonadota</taxon>
        <taxon>Betaproteobacteria</taxon>
        <taxon>Burkholderiales</taxon>
        <taxon>Burkholderiaceae</taxon>
        <taxon>Cupriavidus</taxon>
    </lineage>
</organism>
<proteinExistence type="predicted"/>